<comment type="similarity">
    <text evidence="2">Belongs to the BORCS8 family.</text>
</comment>
<dbReference type="InterPro" id="IPR019320">
    <property type="entry name" value="BORCS8"/>
</dbReference>
<organism evidence="6 7">
    <name type="scientific">Geodia barretti</name>
    <name type="common">Barrett's horny sponge</name>
    <dbReference type="NCBI Taxonomy" id="519541"/>
    <lineage>
        <taxon>Eukaryota</taxon>
        <taxon>Metazoa</taxon>
        <taxon>Porifera</taxon>
        <taxon>Demospongiae</taxon>
        <taxon>Heteroscleromorpha</taxon>
        <taxon>Tetractinellida</taxon>
        <taxon>Astrophorina</taxon>
        <taxon>Geodiidae</taxon>
        <taxon>Geodia</taxon>
    </lineage>
</organism>
<reference evidence="6" key="1">
    <citation type="submission" date="2023-03" db="EMBL/GenBank/DDBJ databases">
        <authorList>
            <person name="Steffen K."/>
            <person name="Cardenas P."/>
        </authorList>
    </citation>
    <scope>NUCLEOTIDE SEQUENCE</scope>
</reference>
<feature type="compositionally biased region" description="Low complexity" evidence="5">
    <location>
        <begin position="136"/>
        <end position="150"/>
    </location>
</feature>
<dbReference type="PANTHER" id="PTHR21146:SF0">
    <property type="entry name" value="BLOC-1-RELATED COMPLEX SUBUNIT 8"/>
    <property type="match status" value="1"/>
</dbReference>
<dbReference type="AlphaFoldDB" id="A0AA35RG31"/>
<dbReference type="GO" id="GO:0099078">
    <property type="term" value="C:BORC complex"/>
    <property type="evidence" value="ECO:0007669"/>
    <property type="project" value="TreeGrafter"/>
</dbReference>
<feature type="compositionally biased region" description="Low complexity" evidence="5">
    <location>
        <begin position="158"/>
        <end position="169"/>
    </location>
</feature>
<evidence type="ECO:0000313" key="7">
    <source>
        <dbReference type="Proteomes" id="UP001174909"/>
    </source>
</evidence>
<comment type="subcellular location">
    <subcellularLocation>
        <location evidence="1">Lysosome membrane</location>
    </subcellularLocation>
</comment>
<evidence type="ECO:0000256" key="2">
    <source>
        <dbReference type="ARBA" id="ARBA00010463"/>
    </source>
</evidence>
<gene>
    <name evidence="6" type="ORF">GBAR_LOCUS6821</name>
</gene>
<feature type="compositionally biased region" description="Pro residues" evidence="5">
    <location>
        <begin position="126"/>
        <end position="135"/>
    </location>
</feature>
<proteinExistence type="inferred from homology"/>
<keyword evidence="7" id="KW-1185">Reference proteome</keyword>
<feature type="region of interest" description="Disordered" evidence="5">
    <location>
        <begin position="117"/>
        <end position="187"/>
    </location>
</feature>
<keyword evidence="3" id="KW-0472">Membrane</keyword>
<sequence>MANFLEPDISTRLLRVTTAFNDVLYSCANEPSLGMYRIQEHVAVTVPKLVEQRRQLKETCQRVEDACYDLEYDAKTLTDMAKITQFSGVKQNLLRAIELHKKLDELEIRKRTSYSPIPAASLPVTKPQPAPPSLPPHTLTQTTPTNQTPGTKDDVSDSDTSTDITGDLTADSQNLVPDMGIRPKTFN</sequence>
<evidence type="ECO:0000256" key="3">
    <source>
        <dbReference type="ARBA" id="ARBA00023136"/>
    </source>
</evidence>
<dbReference type="PANTHER" id="PTHR21146">
    <property type="entry name" value="MEF2B PROTEIN"/>
    <property type="match status" value="1"/>
</dbReference>
<name>A0AA35RG31_GEOBA</name>
<dbReference type="GO" id="GO:0005765">
    <property type="term" value="C:lysosomal membrane"/>
    <property type="evidence" value="ECO:0007669"/>
    <property type="project" value="UniProtKB-SubCell"/>
</dbReference>
<protein>
    <submittedName>
        <fullName evidence="6">BLOC-1-related complex subunit 8 homolog</fullName>
    </submittedName>
</protein>
<evidence type="ECO:0000313" key="6">
    <source>
        <dbReference type="EMBL" id="CAI8010342.1"/>
    </source>
</evidence>
<accession>A0AA35RG31</accession>
<evidence type="ECO:0000256" key="5">
    <source>
        <dbReference type="SAM" id="MobiDB-lite"/>
    </source>
</evidence>
<evidence type="ECO:0000256" key="1">
    <source>
        <dbReference type="ARBA" id="ARBA00004656"/>
    </source>
</evidence>
<dbReference type="Proteomes" id="UP001174909">
    <property type="component" value="Unassembled WGS sequence"/>
</dbReference>
<keyword evidence="4" id="KW-0458">Lysosome</keyword>
<comment type="caution">
    <text evidence="6">The sequence shown here is derived from an EMBL/GenBank/DDBJ whole genome shotgun (WGS) entry which is preliminary data.</text>
</comment>
<dbReference type="EMBL" id="CASHTH010001029">
    <property type="protein sequence ID" value="CAI8010342.1"/>
    <property type="molecule type" value="Genomic_DNA"/>
</dbReference>
<evidence type="ECO:0000256" key="4">
    <source>
        <dbReference type="ARBA" id="ARBA00023228"/>
    </source>
</evidence>
<dbReference type="Pfam" id="PF10167">
    <property type="entry name" value="BORCS8"/>
    <property type="match status" value="1"/>
</dbReference>